<dbReference type="InterPro" id="IPR039420">
    <property type="entry name" value="WalR-like"/>
</dbReference>
<dbReference type="GO" id="GO:0005829">
    <property type="term" value="C:cytosol"/>
    <property type="evidence" value="ECO:0007669"/>
    <property type="project" value="TreeGrafter"/>
</dbReference>
<keyword evidence="6" id="KW-1185">Reference proteome</keyword>
<feature type="modified residue" description="4-aspartylphosphate" evidence="2">
    <location>
        <position position="55"/>
    </location>
</feature>
<dbReference type="SUPFAM" id="SSF52172">
    <property type="entry name" value="CheY-like"/>
    <property type="match status" value="1"/>
</dbReference>
<dbReference type="Gene3D" id="2.40.50.1020">
    <property type="entry name" value="LytTr DNA-binding domain"/>
    <property type="match status" value="1"/>
</dbReference>
<name>A0A1W2G5J3_REIFA</name>
<dbReference type="OrthoDB" id="1646880at2"/>
<accession>A0A1W2G5J3</accession>
<sequence length="237" mass="27116">MKINCLIIDDEPLAINVIKNFLVNFKNFEIVGTCKDAVEGFNFLSSQEVDVIFLDINMPTISGLDFLRSLQNPPAVVITTAYREYAVESFELDVIDYLVKPFSLQRFMKTINRIEQRSAEKETNEGGSSDDGEKAHVFFKIDKKMIKVYLDDILYIESLKDYVRIKTYDESLINHNNLVGIAEILPGDEFVRIHRSYIIAKNKVKAIDGNQVEIADKLLPIGRNYQKDIKNLLLGTE</sequence>
<dbReference type="InterPro" id="IPR011006">
    <property type="entry name" value="CheY-like_superfamily"/>
</dbReference>
<evidence type="ECO:0000313" key="6">
    <source>
        <dbReference type="Proteomes" id="UP000192472"/>
    </source>
</evidence>
<evidence type="ECO:0000259" key="3">
    <source>
        <dbReference type="PROSITE" id="PS50110"/>
    </source>
</evidence>
<feature type="domain" description="Response regulatory" evidence="3">
    <location>
        <begin position="4"/>
        <end position="115"/>
    </location>
</feature>
<dbReference type="RefSeq" id="WP_084370628.1">
    <property type="nucleotide sequence ID" value="NZ_FWYF01000001.1"/>
</dbReference>
<keyword evidence="2" id="KW-0597">Phosphoprotein</keyword>
<dbReference type="EMBL" id="FWYF01000001">
    <property type="protein sequence ID" value="SMD31937.1"/>
    <property type="molecule type" value="Genomic_DNA"/>
</dbReference>
<dbReference type="GO" id="GO:0000156">
    <property type="term" value="F:phosphorelay response regulator activity"/>
    <property type="evidence" value="ECO:0007669"/>
    <property type="project" value="TreeGrafter"/>
</dbReference>
<dbReference type="PANTHER" id="PTHR48111">
    <property type="entry name" value="REGULATOR OF RPOS"/>
    <property type="match status" value="1"/>
</dbReference>
<dbReference type="FunFam" id="3.40.50.2300:FF:000051">
    <property type="entry name" value="Two-component response regulator yehT"/>
    <property type="match status" value="1"/>
</dbReference>
<protein>
    <submittedName>
        <fullName evidence="5">Two component transcriptional regulator, LytTR family</fullName>
    </submittedName>
</protein>
<dbReference type="SMART" id="SM00850">
    <property type="entry name" value="LytTR"/>
    <property type="match status" value="1"/>
</dbReference>
<dbReference type="SMART" id="SM00448">
    <property type="entry name" value="REC"/>
    <property type="match status" value="1"/>
</dbReference>
<evidence type="ECO:0000259" key="4">
    <source>
        <dbReference type="PROSITE" id="PS50930"/>
    </source>
</evidence>
<dbReference type="InterPro" id="IPR007492">
    <property type="entry name" value="LytTR_DNA-bd_dom"/>
</dbReference>
<dbReference type="AlphaFoldDB" id="A0A1W2G5J3"/>
<dbReference type="InterPro" id="IPR001789">
    <property type="entry name" value="Sig_transdc_resp-reg_receiver"/>
</dbReference>
<dbReference type="Pfam" id="PF00072">
    <property type="entry name" value="Response_reg"/>
    <property type="match status" value="1"/>
</dbReference>
<evidence type="ECO:0000256" key="2">
    <source>
        <dbReference type="PROSITE-ProRule" id="PRU00169"/>
    </source>
</evidence>
<proteinExistence type="predicted"/>
<keyword evidence="1" id="KW-0238">DNA-binding</keyword>
<dbReference type="PANTHER" id="PTHR48111:SF17">
    <property type="entry name" value="TRANSCRIPTIONAL REGULATORY PROTEIN YPDB"/>
    <property type="match status" value="1"/>
</dbReference>
<dbReference type="PROSITE" id="PS50930">
    <property type="entry name" value="HTH_LYTTR"/>
    <property type="match status" value="1"/>
</dbReference>
<dbReference type="GO" id="GO:0006355">
    <property type="term" value="P:regulation of DNA-templated transcription"/>
    <property type="evidence" value="ECO:0007669"/>
    <property type="project" value="TreeGrafter"/>
</dbReference>
<dbReference type="PROSITE" id="PS50110">
    <property type="entry name" value="RESPONSE_REGULATORY"/>
    <property type="match status" value="1"/>
</dbReference>
<dbReference type="Proteomes" id="UP000192472">
    <property type="component" value="Unassembled WGS sequence"/>
</dbReference>
<evidence type="ECO:0000256" key="1">
    <source>
        <dbReference type="ARBA" id="ARBA00023125"/>
    </source>
</evidence>
<dbReference type="Pfam" id="PF04397">
    <property type="entry name" value="LytTR"/>
    <property type="match status" value="1"/>
</dbReference>
<reference evidence="5 6" key="1">
    <citation type="submission" date="2017-04" db="EMBL/GenBank/DDBJ databases">
        <authorList>
            <person name="Afonso C.L."/>
            <person name="Miller P.J."/>
            <person name="Scott M.A."/>
            <person name="Spackman E."/>
            <person name="Goraichik I."/>
            <person name="Dimitrov K.M."/>
            <person name="Suarez D.L."/>
            <person name="Swayne D.E."/>
        </authorList>
    </citation>
    <scope>NUCLEOTIDE SEQUENCE [LARGE SCALE GENOMIC DNA]</scope>
    <source>
        <strain evidence="5 6">DSM 26133</strain>
    </source>
</reference>
<dbReference type="GO" id="GO:0032993">
    <property type="term" value="C:protein-DNA complex"/>
    <property type="evidence" value="ECO:0007669"/>
    <property type="project" value="TreeGrafter"/>
</dbReference>
<evidence type="ECO:0000313" key="5">
    <source>
        <dbReference type="EMBL" id="SMD31937.1"/>
    </source>
</evidence>
<dbReference type="Gene3D" id="3.40.50.2300">
    <property type="match status" value="1"/>
</dbReference>
<dbReference type="GO" id="GO:0000976">
    <property type="term" value="F:transcription cis-regulatory region binding"/>
    <property type="evidence" value="ECO:0007669"/>
    <property type="project" value="TreeGrafter"/>
</dbReference>
<dbReference type="STRING" id="692418.SAMN04488029_0275"/>
<organism evidence="5 6">
    <name type="scientific">Reichenbachiella faecimaris</name>
    <dbReference type="NCBI Taxonomy" id="692418"/>
    <lineage>
        <taxon>Bacteria</taxon>
        <taxon>Pseudomonadati</taxon>
        <taxon>Bacteroidota</taxon>
        <taxon>Cytophagia</taxon>
        <taxon>Cytophagales</taxon>
        <taxon>Reichenbachiellaceae</taxon>
        <taxon>Reichenbachiella</taxon>
    </lineage>
</organism>
<gene>
    <name evidence="5" type="ORF">SAMN04488029_0275</name>
</gene>
<feature type="domain" description="HTH LytTR-type" evidence="4">
    <location>
        <begin position="139"/>
        <end position="235"/>
    </location>
</feature>